<protein>
    <submittedName>
        <fullName evidence="1">Uncharacterized protein</fullName>
    </submittedName>
</protein>
<evidence type="ECO:0000313" key="2">
    <source>
        <dbReference type="Proteomes" id="UP000198418"/>
    </source>
</evidence>
<sequence length="638" mass="69987">MATAMRQRFGGTVFRFSGETARIAERLDVYARIAKLRPSTAIMPVRPVGAIRSDFERALLVQDSKRAEALIVELRNTGRLNEENLKYLDVRLKAGLGLWPQIARDHWLIKTLADLHMPGQILADLTEALYRTYLDDLEASGNSAALLSAFEQQIAKPYPRLFATRHGVKTPRVVKAFLLFECGRAQPSAQILADLAALLPPDDPGLAVYKELTAPSVVPIITATDQNAADDAFDDGQFDRAFAQFLALPLSKRSVQRLISCALVIGTEETRLALLEKIDGASSAFIQGLAEPIRLKIEGLRSIGDDLDTTAAAKITGWMDWAEKLSCNTYLAEVASAVEDMLTWDVTSFAQNEALSRRFVTLLGNLNNEAATAARRAVPAIYNAFFSSGQAANHCTKLIGTLLFDLIVLDEAISGTDLELLSMLLSQILTVGVTTKEYGSLLQDLEDVQRRIGSYTHLAWSLDVCEMLAIAPVPSNDGREARLRLFLHLVSQTQGFAHRLKRQDLVPFEFLCRDFGLDPEALGAIQSPERRGVDIETPDLSGKKIAIYTLAEAAGRRAKQALEEMFPGVSVDINSDTVATARLASLAKTADIFVFAWKSSSHQAFYCVKDAWVDRDLIMAGGKGTASILRAVLNFIND</sequence>
<organism evidence="1 2">
    <name type="scientific">Rhodoblastus acidophilus</name>
    <name type="common">Rhodopseudomonas acidophila</name>
    <dbReference type="NCBI Taxonomy" id="1074"/>
    <lineage>
        <taxon>Bacteria</taxon>
        <taxon>Pseudomonadati</taxon>
        <taxon>Pseudomonadota</taxon>
        <taxon>Alphaproteobacteria</taxon>
        <taxon>Hyphomicrobiales</taxon>
        <taxon>Rhodoblastaceae</taxon>
        <taxon>Rhodoblastus</taxon>
    </lineage>
</organism>
<accession>A0A212SAG8</accession>
<dbReference type="NCBIfam" id="NF041061">
    <property type="entry name" value="DpdD"/>
    <property type="match status" value="1"/>
</dbReference>
<dbReference type="InterPro" id="IPR049807">
    <property type="entry name" value="DpdD-like"/>
</dbReference>
<dbReference type="Proteomes" id="UP000198418">
    <property type="component" value="Unassembled WGS sequence"/>
</dbReference>
<evidence type="ECO:0000313" key="1">
    <source>
        <dbReference type="EMBL" id="SNB82468.1"/>
    </source>
</evidence>
<proteinExistence type="predicted"/>
<keyword evidence="2" id="KW-1185">Reference proteome</keyword>
<dbReference type="EMBL" id="FYDG01000020">
    <property type="protein sequence ID" value="SNB82468.1"/>
    <property type="molecule type" value="Genomic_DNA"/>
</dbReference>
<gene>
    <name evidence="1" type="ORF">SAMN06265338_12022</name>
</gene>
<name>A0A212SAG8_RHOAC</name>
<reference evidence="2" key="1">
    <citation type="submission" date="2017-06" db="EMBL/GenBank/DDBJ databases">
        <authorList>
            <person name="Varghese N."/>
            <person name="Submissions S."/>
        </authorList>
    </citation>
    <scope>NUCLEOTIDE SEQUENCE [LARGE SCALE GENOMIC DNA]</scope>
    <source>
        <strain evidence="2">DSM 137</strain>
    </source>
</reference>
<dbReference type="AlphaFoldDB" id="A0A212SAG8"/>